<evidence type="ECO:0000256" key="1">
    <source>
        <dbReference type="ARBA" id="ARBA00022793"/>
    </source>
</evidence>
<feature type="binding site" evidence="3">
    <location>
        <position position="327"/>
    </location>
    <ligand>
        <name>CTP</name>
        <dbReference type="ChEBI" id="CHEBI:37563"/>
    </ligand>
</feature>
<comment type="function">
    <text evidence="4">Catalyzes two steps in the biosynthesis of coenzyme A. In the first step cysteine is conjugated to 4'-phosphopantothenate to form 4-phosphopantothenoylcysteine, in the latter compound is decarboxylated to form 4'-phosphopantotheine.</text>
</comment>
<dbReference type="SUPFAM" id="SSF102645">
    <property type="entry name" value="CoaB-like"/>
    <property type="match status" value="1"/>
</dbReference>
<comment type="cofactor">
    <cofactor evidence="3">
        <name>Mg(2+)</name>
        <dbReference type="ChEBI" id="CHEBI:18420"/>
    </cofactor>
</comment>
<keyword evidence="3" id="KW-0460">Magnesium</keyword>
<comment type="cofactor">
    <cofactor evidence="3">
        <name>FMN</name>
        <dbReference type="ChEBI" id="CHEBI:58210"/>
    </cofactor>
    <text evidence="3">Binds 1 FMN per subunit.</text>
</comment>
<dbReference type="GO" id="GO:0046872">
    <property type="term" value="F:metal ion binding"/>
    <property type="evidence" value="ECO:0007669"/>
    <property type="project" value="UniProtKB-KW"/>
</dbReference>
<feature type="binding site" evidence="3">
    <location>
        <begin position="309"/>
        <end position="312"/>
    </location>
    <ligand>
        <name>CTP</name>
        <dbReference type="ChEBI" id="CHEBI:37563"/>
    </ligand>
</feature>
<comment type="pathway">
    <text evidence="3 4">Cofactor biosynthesis; coenzyme A biosynthesis; CoA from (R)-pantothenate: step 2/5.</text>
</comment>
<dbReference type="GeneID" id="78363108"/>
<dbReference type="Proteomes" id="UP000214610">
    <property type="component" value="Unassembled WGS sequence"/>
</dbReference>
<gene>
    <name evidence="3" type="primary">coaBC</name>
    <name evidence="7" type="ORF">ADH67_01040</name>
</gene>
<dbReference type="SUPFAM" id="SSF52507">
    <property type="entry name" value="Homo-oligomeric flavin-containing Cys decarboxylases, HFCD"/>
    <property type="match status" value="1"/>
</dbReference>
<dbReference type="HAMAP" id="MF_02225">
    <property type="entry name" value="CoaBC"/>
    <property type="match status" value="1"/>
</dbReference>
<reference evidence="8" key="1">
    <citation type="submission" date="2017-05" db="EMBL/GenBank/DDBJ databases">
        <title>Improved OligoMM genomes.</title>
        <authorList>
            <person name="Garzetti D."/>
        </authorList>
    </citation>
    <scope>NUCLEOTIDE SEQUENCE [LARGE SCALE GENOMIC DNA]</scope>
    <source>
        <strain evidence="8">YL45</strain>
    </source>
</reference>
<accession>A0A227KQW3</accession>
<dbReference type="InterPro" id="IPR036551">
    <property type="entry name" value="Flavin_trans-like"/>
</dbReference>
<dbReference type="RefSeq" id="WP_066590840.1">
    <property type="nucleotide sequence ID" value="NZ_CAJTBZ010000023.1"/>
</dbReference>
<dbReference type="GO" id="GO:0015937">
    <property type="term" value="P:coenzyme A biosynthetic process"/>
    <property type="evidence" value="ECO:0007669"/>
    <property type="project" value="UniProtKB-UniRule"/>
</dbReference>
<dbReference type="Pfam" id="PF02441">
    <property type="entry name" value="Flavoprotein"/>
    <property type="match status" value="1"/>
</dbReference>
<feature type="binding site" evidence="3">
    <location>
        <position position="281"/>
    </location>
    <ligand>
        <name>CTP</name>
        <dbReference type="ChEBI" id="CHEBI:37563"/>
    </ligand>
</feature>
<feature type="region of interest" description="Phosphopantothenate--cysteine ligase" evidence="3">
    <location>
        <begin position="191"/>
        <end position="405"/>
    </location>
</feature>
<dbReference type="Pfam" id="PF04127">
    <property type="entry name" value="DFP"/>
    <property type="match status" value="1"/>
</dbReference>
<sequence length="405" mass="43602">MHILKGKKILLGITGSIAAYKACELIRLLVKNQAEVQVVLTEAASHFVGEATFEALTRRKVAKNMWDSSNSTIAHIDLVDWADLIVVAPATANFIAKLRNGICDDLLSSLCAARKTPIIVAPAMNCFMWDNPANLENVEKLQSWPGVSFSGPEAGIQACGDNGKGRLKEPAGIAEDIIRSFYPKLLSGKKVLITAGPTFEALDPVRGITNSSSGKQGYSIASACSRYGAEVLLVSGPVHQQTPAGAVRFNVTSAEEMKNCVIQLLEEEKPDVFISVAAVADYRPAHFSDKKIKKENSSDSYSLELTKNPDILSLVGHLESKPLCIGFAAETNDVIDNGRLKLQRKGADLIVANPANAINSDSNDAVFITKDSLKTVGPGSKEALADTLVLEINRLLKDRNCERSN</sequence>
<dbReference type="Gene3D" id="3.40.50.1950">
    <property type="entry name" value="Flavin prenyltransferase-like"/>
    <property type="match status" value="1"/>
</dbReference>
<keyword evidence="3" id="KW-0511">Multifunctional enzyme</keyword>
<protein>
    <recommendedName>
        <fullName evidence="3">Coenzyme A biosynthesis bifunctional protein CoaBC</fullName>
    </recommendedName>
    <alternativeName>
        <fullName evidence="3">DNA/pantothenate metabolism flavoprotein</fullName>
    </alternativeName>
    <alternativeName>
        <fullName evidence="3">Phosphopantothenoylcysteine synthetase/decarboxylase</fullName>
        <shortName evidence="3">PPCS-PPCDC</shortName>
    </alternativeName>
    <domain>
        <recommendedName>
            <fullName evidence="3">Phosphopantothenoylcysteine decarboxylase</fullName>
            <shortName evidence="3">PPC decarboxylase</shortName>
            <shortName evidence="3">PPC-DC</shortName>
            <ecNumber evidence="3">4.1.1.36</ecNumber>
        </recommendedName>
        <alternativeName>
            <fullName evidence="3">CoaC</fullName>
        </alternativeName>
    </domain>
    <domain>
        <recommendedName>
            <fullName evidence="3">Phosphopantothenate--cysteine ligase</fullName>
            <ecNumber evidence="3">6.3.2.5</ecNumber>
        </recommendedName>
        <alternativeName>
            <fullName evidence="3">CoaB</fullName>
        </alternativeName>
        <alternativeName>
            <fullName evidence="3">Phosphopantothenoylcysteine synthetase</fullName>
            <shortName evidence="3">PPC synthetase</shortName>
            <shortName evidence="3">PPC-S</shortName>
        </alternativeName>
    </domain>
</protein>
<comment type="similarity">
    <text evidence="3 4">In the N-terminal section; belongs to the HFCD (homo-oligomeric flavin containing Cys decarboxylase) superfamily.</text>
</comment>
<feature type="binding site" evidence="3">
    <location>
        <position position="291"/>
    </location>
    <ligand>
        <name>CTP</name>
        <dbReference type="ChEBI" id="CHEBI:37563"/>
    </ligand>
</feature>
<dbReference type="EC" id="4.1.1.36" evidence="3"/>
<keyword evidence="3 4" id="KW-0285">Flavoprotein</keyword>
<comment type="catalytic activity">
    <reaction evidence="3 4">
        <text>N-[(R)-4-phosphopantothenoyl]-L-cysteine + H(+) = (R)-4'-phosphopantetheine + CO2</text>
        <dbReference type="Rhea" id="RHEA:16793"/>
        <dbReference type="ChEBI" id="CHEBI:15378"/>
        <dbReference type="ChEBI" id="CHEBI:16526"/>
        <dbReference type="ChEBI" id="CHEBI:59458"/>
        <dbReference type="ChEBI" id="CHEBI:61723"/>
        <dbReference type="EC" id="4.1.1.36"/>
    </reaction>
</comment>
<dbReference type="PANTHER" id="PTHR14359">
    <property type="entry name" value="HOMO-OLIGOMERIC FLAVIN CONTAINING CYS DECARBOXYLASE FAMILY"/>
    <property type="match status" value="1"/>
</dbReference>
<feature type="binding site" evidence="3">
    <location>
        <position position="345"/>
    </location>
    <ligand>
        <name>CTP</name>
        <dbReference type="ChEBI" id="CHEBI:37563"/>
    </ligand>
</feature>
<dbReference type="NCBIfam" id="TIGR00521">
    <property type="entry name" value="coaBC_dfp"/>
    <property type="match status" value="1"/>
</dbReference>
<evidence type="ECO:0000256" key="2">
    <source>
        <dbReference type="ARBA" id="ARBA00023239"/>
    </source>
</evidence>
<comment type="function">
    <text evidence="3">Catalyzes two sequential steps in the biosynthesis of coenzyme A. In the first step cysteine is conjugated to 4'-phosphopantothenate to form 4-phosphopantothenoylcysteine. In the second step the latter compound is decarboxylated to form 4'-phosphopantotheine.</text>
</comment>
<dbReference type="UniPathway" id="UPA00241">
    <property type="reaction ID" value="UER00353"/>
</dbReference>
<feature type="binding site" evidence="3">
    <location>
        <position position="341"/>
    </location>
    <ligand>
        <name>CTP</name>
        <dbReference type="ChEBI" id="CHEBI:37563"/>
    </ligand>
</feature>
<dbReference type="GO" id="GO:0004632">
    <property type="term" value="F:phosphopantothenate--cysteine ligase activity"/>
    <property type="evidence" value="ECO:0007669"/>
    <property type="project" value="UniProtKB-UniRule"/>
</dbReference>
<dbReference type="GO" id="GO:0071513">
    <property type="term" value="C:phosphopantothenoylcysteine decarboxylase complex"/>
    <property type="evidence" value="ECO:0007669"/>
    <property type="project" value="TreeGrafter"/>
</dbReference>
<dbReference type="InterPro" id="IPR003382">
    <property type="entry name" value="Flavoprotein"/>
</dbReference>
<name>A0A227KQW3_9BURK</name>
<evidence type="ECO:0000259" key="6">
    <source>
        <dbReference type="Pfam" id="PF04127"/>
    </source>
</evidence>
<dbReference type="GO" id="GO:0004633">
    <property type="term" value="F:phosphopantothenoylcysteine decarboxylase activity"/>
    <property type="evidence" value="ECO:0007669"/>
    <property type="project" value="UniProtKB-UniRule"/>
</dbReference>
<comment type="similarity">
    <text evidence="3 4">In the C-terminal section; belongs to the PPC synthetase family.</text>
</comment>
<feature type="domain" description="DNA/pantothenate metabolism flavoprotein C-terminal" evidence="6">
    <location>
        <begin position="186"/>
        <end position="393"/>
    </location>
</feature>
<comment type="pathway">
    <text evidence="3 4">Cofactor biosynthesis; coenzyme A biosynthesis; CoA from (R)-pantothenate: step 3/5.</text>
</comment>
<dbReference type="PANTHER" id="PTHR14359:SF6">
    <property type="entry name" value="PHOSPHOPANTOTHENOYLCYSTEINE DECARBOXYLASE"/>
    <property type="match status" value="1"/>
</dbReference>
<keyword evidence="3" id="KW-0479">Metal-binding</keyword>
<proteinExistence type="inferred from homology"/>
<keyword evidence="2 3" id="KW-0456">Lyase</keyword>
<evidence type="ECO:0000313" key="7">
    <source>
        <dbReference type="EMBL" id="OXE50920.1"/>
    </source>
</evidence>
<dbReference type="EMBL" id="NHMP01000001">
    <property type="protein sequence ID" value="OXE50920.1"/>
    <property type="molecule type" value="Genomic_DNA"/>
</dbReference>
<keyword evidence="8" id="KW-1185">Reference proteome</keyword>
<dbReference type="EC" id="6.3.2.5" evidence="3"/>
<keyword evidence="1 3" id="KW-0210">Decarboxylase</keyword>
<evidence type="ECO:0000313" key="8">
    <source>
        <dbReference type="Proteomes" id="UP000214610"/>
    </source>
</evidence>
<organism evidence="7 8">
    <name type="scientific">Turicimonas muris</name>
    <dbReference type="NCBI Taxonomy" id="1796652"/>
    <lineage>
        <taxon>Bacteria</taxon>
        <taxon>Pseudomonadati</taxon>
        <taxon>Pseudomonadota</taxon>
        <taxon>Betaproteobacteria</taxon>
        <taxon>Burkholderiales</taxon>
        <taxon>Sutterellaceae</taxon>
        <taxon>Turicimonas</taxon>
    </lineage>
</organism>
<feature type="active site" description="Proton donor" evidence="3">
    <location>
        <position position="159"/>
    </location>
</feature>
<comment type="caution">
    <text evidence="3">Lacks conserved residue(s) required for the propagation of feature annotation.</text>
</comment>
<dbReference type="GO" id="GO:0015941">
    <property type="term" value="P:pantothenate catabolic process"/>
    <property type="evidence" value="ECO:0007669"/>
    <property type="project" value="InterPro"/>
</dbReference>
<feature type="domain" description="Flavoprotein" evidence="5">
    <location>
        <begin position="7"/>
        <end position="179"/>
    </location>
</feature>
<evidence type="ECO:0000256" key="4">
    <source>
        <dbReference type="RuleBase" id="RU364078"/>
    </source>
</evidence>
<keyword evidence="3 4" id="KW-0288">FMN</keyword>
<comment type="caution">
    <text evidence="7">The sequence shown here is derived from an EMBL/GenBank/DDBJ whole genome shotgun (WGS) entry which is preliminary data.</text>
</comment>
<dbReference type="AlphaFoldDB" id="A0A227KQW3"/>
<dbReference type="GO" id="GO:0010181">
    <property type="term" value="F:FMN binding"/>
    <property type="evidence" value="ECO:0007669"/>
    <property type="project" value="UniProtKB-UniRule"/>
</dbReference>
<feature type="region of interest" description="Phosphopantothenoylcysteine decarboxylase" evidence="3">
    <location>
        <begin position="1"/>
        <end position="190"/>
    </location>
</feature>
<dbReference type="InterPro" id="IPR035929">
    <property type="entry name" value="CoaB-like_sf"/>
</dbReference>
<keyword evidence="3 4" id="KW-0436">Ligase</keyword>
<evidence type="ECO:0000256" key="3">
    <source>
        <dbReference type="HAMAP-Rule" id="MF_02225"/>
    </source>
</evidence>
<dbReference type="InterPro" id="IPR007085">
    <property type="entry name" value="DNA/pantothenate-metab_flavo_C"/>
</dbReference>
<dbReference type="Gene3D" id="3.40.50.10300">
    <property type="entry name" value="CoaB-like"/>
    <property type="match status" value="1"/>
</dbReference>
<evidence type="ECO:0000259" key="5">
    <source>
        <dbReference type="Pfam" id="PF02441"/>
    </source>
</evidence>
<comment type="catalytic activity">
    <reaction evidence="3 4">
        <text>(R)-4'-phosphopantothenate + L-cysteine + CTP = N-[(R)-4-phosphopantothenoyl]-L-cysteine + CMP + diphosphate + H(+)</text>
        <dbReference type="Rhea" id="RHEA:19397"/>
        <dbReference type="ChEBI" id="CHEBI:10986"/>
        <dbReference type="ChEBI" id="CHEBI:15378"/>
        <dbReference type="ChEBI" id="CHEBI:33019"/>
        <dbReference type="ChEBI" id="CHEBI:35235"/>
        <dbReference type="ChEBI" id="CHEBI:37563"/>
        <dbReference type="ChEBI" id="CHEBI:59458"/>
        <dbReference type="ChEBI" id="CHEBI:60377"/>
        <dbReference type="EC" id="6.3.2.5"/>
    </reaction>
</comment>
<dbReference type="InterPro" id="IPR005252">
    <property type="entry name" value="CoaBC"/>
</dbReference>